<evidence type="ECO:0000256" key="6">
    <source>
        <dbReference type="ARBA" id="ARBA00022741"/>
    </source>
</evidence>
<dbReference type="GO" id="GO:0005737">
    <property type="term" value="C:cytoplasm"/>
    <property type="evidence" value="ECO:0007669"/>
    <property type="project" value="TreeGrafter"/>
</dbReference>
<dbReference type="Gene3D" id="3.30.1490.20">
    <property type="entry name" value="ATP-grasp fold, A domain"/>
    <property type="match status" value="1"/>
</dbReference>
<evidence type="ECO:0000259" key="11">
    <source>
        <dbReference type="PROSITE" id="PS50975"/>
    </source>
</evidence>
<keyword evidence="8" id="KW-0460">Magnesium</keyword>
<proteinExistence type="inferred from homology"/>
<keyword evidence="4 10" id="KW-0317">Glutathione biosynthesis</keyword>
<evidence type="ECO:0000313" key="12">
    <source>
        <dbReference type="EMBL" id="GEN61910.1"/>
    </source>
</evidence>
<dbReference type="Pfam" id="PF02951">
    <property type="entry name" value="GSH-S_N"/>
    <property type="match status" value="1"/>
</dbReference>
<dbReference type="Pfam" id="PF02955">
    <property type="entry name" value="GSH-S_ATP"/>
    <property type="match status" value="1"/>
</dbReference>
<dbReference type="PROSITE" id="PS50975">
    <property type="entry name" value="ATP_GRASP"/>
    <property type="match status" value="1"/>
</dbReference>
<keyword evidence="9" id="KW-0464">Manganese</keyword>
<dbReference type="InterPro" id="IPR016185">
    <property type="entry name" value="PreATP-grasp_dom_sf"/>
</dbReference>
<dbReference type="UniPathway" id="UPA00142">
    <property type="reaction ID" value="UER00210"/>
</dbReference>
<evidence type="ECO:0000256" key="5">
    <source>
        <dbReference type="ARBA" id="ARBA00022723"/>
    </source>
</evidence>
<keyword evidence="7 10" id="KW-0067">ATP-binding</keyword>
<dbReference type="Gene3D" id="3.40.50.20">
    <property type="match status" value="1"/>
</dbReference>
<dbReference type="EC" id="6.3.2.3" evidence="10"/>
<comment type="caution">
    <text evidence="12">The sequence shown here is derived from an EMBL/GenBank/DDBJ whole genome shotgun (WGS) entry which is preliminary data.</text>
</comment>
<dbReference type="InterPro" id="IPR011761">
    <property type="entry name" value="ATP-grasp"/>
</dbReference>
<dbReference type="PANTHER" id="PTHR21621:SF4">
    <property type="entry name" value="GLUTATHIONE SYNTHETASE"/>
    <property type="match status" value="1"/>
</dbReference>
<keyword evidence="13" id="KW-1185">Reference proteome</keyword>
<dbReference type="AlphaFoldDB" id="A0A511XG33"/>
<evidence type="ECO:0000256" key="7">
    <source>
        <dbReference type="ARBA" id="ARBA00022840"/>
    </source>
</evidence>
<dbReference type="NCBIfam" id="TIGR01380">
    <property type="entry name" value="glut_syn"/>
    <property type="match status" value="1"/>
</dbReference>
<evidence type="ECO:0000256" key="2">
    <source>
        <dbReference type="ARBA" id="ARBA00001946"/>
    </source>
</evidence>
<evidence type="ECO:0000256" key="1">
    <source>
        <dbReference type="ARBA" id="ARBA00001936"/>
    </source>
</evidence>
<dbReference type="GO" id="GO:0004363">
    <property type="term" value="F:glutathione synthase activity"/>
    <property type="evidence" value="ECO:0007669"/>
    <property type="project" value="UniProtKB-UniRule"/>
</dbReference>
<dbReference type="Proteomes" id="UP000321746">
    <property type="component" value="Unassembled WGS sequence"/>
</dbReference>
<comment type="pathway">
    <text evidence="10">Sulfur metabolism; glutathione biosynthesis; glutathione from L-cysteine and L-glutamate: step 2/2.</text>
</comment>
<dbReference type="SUPFAM" id="SSF56059">
    <property type="entry name" value="Glutathione synthetase ATP-binding domain-like"/>
    <property type="match status" value="1"/>
</dbReference>
<comment type="cofactor">
    <cofactor evidence="1">
        <name>Mn(2+)</name>
        <dbReference type="ChEBI" id="CHEBI:29035"/>
    </cofactor>
</comment>
<dbReference type="InterPro" id="IPR006284">
    <property type="entry name" value="Glut_synth_pro"/>
</dbReference>
<protein>
    <recommendedName>
        <fullName evidence="10">Glutathione synthetase</fullName>
        <ecNumber evidence="10">6.3.2.3</ecNumber>
    </recommendedName>
    <alternativeName>
        <fullName evidence="10">GSH synthetase</fullName>
        <shortName evidence="10">GSH-S</shortName>
        <shortName evidence="10">GSHase</shortName>
    </alternativeName>
    <alternativeName>
        <fullName evidence="10">Glutathione synthase</fullName>
    </alternativeName>
</protein>
<dbReference type="InterPro" id="IPR004218">
    <property type="entry name" value="GSHS_ATP-bd"/>
</dbReference>
<dbReference type="GO" id="GO:0005524">
    <property type="term" value="F:ATP binding"/>
    <property type="evidence" value="ECO:0007669"/>
    <property type="project" value="UniProtKB-UniRule"/>
</dbReference>
<keyword evidence="3 10" id="KW-0436">Ligase</keyword>
<feature type="domain" description="ATP-grasp" evidence="11">
    <location>
        <begin position="145"/>
        <end position="329"/>
    </location>
</feature>
<dbReference type="InterPro" id="IPR004215">
    <property type="entry name" value="GSHS_N"/>
</dbReference>
<reference evidence="12 13" key="1">
    <citation type="submission" date="2019-07" db="EMBL/GenBank/DDBJ databases">
        <title>Whole genome shotgun sequence of Acetobacter oeni NBRC 105207.</title>
        <authorList>
            <person name="Hosoyama A."/>
            <person name="Uohara A."/>
            <person name="Ohji S."/>
            <person name="Ichikawa N."/>
        </authorList>
    </citation>
    <scope>NUCLEOTIDE SEQUENCE [LARGE SCALE GENOMIC DNA]</scope>
    <source>
        <strain evidence="12 13">NBRC 105207</strain>
    </source>
</reference>
<name>A0A511XG33_9PROT</name>
<evidence type="ECO:0000313" key="13">
    <source>
        <dbReference type="Proteomes" id="UP000321746"/>
    </source>
</evidence>
<evidence type="ECO:0000256" key="8">
    <source>
        <dbReference type="ARBA" id="ARBA00022842"/>
    </source>
</evidence>
<dbReference type="PANTHER" id="PTHR21621">
    <property type="entry name" value="RIBOSOMAL PROTEIN S6 MODIFICATION PROTEIN"/>
    <property type="match status" value="1"/>
</dbReference>
<comment type="catalytic activity">
    <reaction evidence="10">
        <text>gamma-L-glutamyl-L-cysteine + glycine + ATP = glutathione + ADP + phosphate + H(+)</text>
        <dbReference type="Rhea" id="RHEA:13557"/>
        <dbReference type="ChEBI" id="CHEBI:15378"/>
        <dbReference type="ChEBI" id="CHEBI:30616"/>
        <dbReference type="ChEBI" id="CHEBI:43474"/>
        <dbReference type="ChEBI" id="CHEBI:57305"/>
        <dbReference type="ChEBI" id="CHEBI:57925"/>
        <dbReference type="ChEBI" id="CHEBI:58173"/>
        <dbReference type="ChEBI" id="CHEBI:456216"/>
        <dbReference type="EC" id="6.3.2.3"/>
    </reaction>
</comment>
<evidence type="ECO:0000256" key="3">
    <source>
        <dbReference type="ARBA" id="ARBA00022598"/>
    </source>
</evidence>
<comment type="cofactor">
    <cofactor evidence="2">
        <name>Mg(2+)</name>
        <dbReference type="ChEBI" id="CHEBI:18420"/>
    </cofactor>
</comment>
<comment type="similarity">
    <text evidence="10">Belongs to the prokaryotic GSH synthase family.</text>
</comment>
<dbReference type="Gene3D" id="3.30.470.20">
    <property type="entry name" value="ATP-grasp fold, B domain"/>
    <property type="match status" value="1"/>
</dbReference>
<evidence type="ECO:0000256" key="9">
    <source>
        <dbReference type="ARBA" id="ARBA00023211"/>
    </source>
</evidence>
<dbReference type="InterPro" id="IPR013815">
    <property type="entry name" value="ATP_grasp_subdomain_1"/>
</dbReference>
<dbReference type="SUPFAM" id="SSF52440">
    <property type="entry name" value="PreATP-grasp domain"/>
    <property type="match status" value="1"/>
</dbReference>
<evidence type="ECO:0000256" key="10">
    <source>
        <dbReference type="HAMAP-Rule" id="MF_00162"/>
    </source>
</evidence>
<keyword evidence="5" id="KW-0479">Metal-binding</keyword>
<dbReference type="NCBIfam" id="NF003573">
    <property type="entry name" value="PRK05246.1"/>
    <property type="match status" value="1"/>
</dbReference>
<evidence type="ECO:0000256" key="4">
    <source>
        <dbReference type="ARBA" id="ARBA00022684"/>
    </source>
</evidence>
<organism evidence="12 13">
    <name type="scientific">Acetobacter oeni</name>
    <dbReference type="NCBI Taxonomy" id="304077"/>
    <lineage>
        <taxon>Bacteria</taxon>
        <taxon>Pseudomonadati</taxon>
        <taxon>Pseudomonadota</taxon>
        <taxon>Alphaproteobacteria</taxon>
        <taxon>Acetobacterales</taxon>
        <taxon>Acetobacteraceae</taxon>
        <taxon>Acetobacter</taxon>
    </lineage>
</organism>
<dbReference type="GO" id="GO:0046872">
    <property type="term" value="F:metal ion binding"/>
    <property type="evidence" value="ECO:0007669"/>
    <property type="project" value="UniProtKB-KW"/>
</dbReference>
<dbReference type="EMBL" id="BJYG01000001">
    <property type="protein sequence ID" value="GEN61910.1"/>
    <property type="molecule type" value="Genomic_DNA"/>
</dbReference>
<dbReference type="HAMAP" id="MF_00162">
    <property type="entry name" value="GSH_S"/>
    <property type="match status" value="1"/>
</dbReference>
<accession>A0A511XG33</accession>
<sequence>MEQIMTAGLNVAVQMDPLERVDIDGDSSFAMMLEAQARGSHLFVYGVESLALSEGTREQGKGYSNRLTALVRPVRVRREKGHHAIFGEPVRRDLSEMDVILMRQDPPFDMAYITATHMLEHVHGIGPGRALVVNDPRFVRDSPEKLLVTHYPELMPPTLVTWDHQEIRTFRQKWKDIIVKPLFGNGGSGVFRIREDDQNLNALLELHFARSREPLMIQRYEAAVRSGDKRIILADGIPIGAINRVPAEGEARSNMHVGGVAKKVDLTARDREICEAIGPMLKERGLIFVGIDVIGEWLTEINVTSPTGLQELARFDGINPAGILWDCIEARLAAGV</sequence>
<gene>
    <name evidence="10 12" type="primary">gshB</name>
    <name evidence="12" type="ORF">AOE01nite_01340</name>
</gene>
<keyword evidence="6 10" id="KW-0547">Nucleotide-binding</keyword>